<dbReference type="GO" id="GO:0004735">
    <property type="term" value="F:pyrroline-5-carboxylate reductase activity"/>
    <property type="evidence" value="ECO:0007669"/>
    <property type="project" value="UniProtKB-UniRule"/>
</dbReference>
<feature type="binding site" evidence="11">
    <location>
        <begin position="6"/>
        <end position="11"/>
    </location>
    <ligand>
        <name>NADP(+)</name>
        <dbReference type="ChEBI" id="CHEBI:58349"/>
    </ligand>
</feature>
<dbReference type="PANTHER" id="PTHR11645:SF0">
    <property type="entry name" value="PYRROLINE-5-CARBOXYLATE REDUCTASE 3"/>
    <property type="match status" value="1"/>
</dbReference>
<feature type="domain" description="Pyrroline-5-carboxylate reductase catalytic N-terminal" evidence="12">
    <location>
        <begin position="2"/>
        <end position="97"/>
    </location>
</feature>
<evidence type="ECO:0000313" key="14">
    <source>
        <dbReference type="EMBL" id="GBR74393.1"/>
    </source>
</evidence>
<dbReference type="InterPro" id="IPR036291">
    <property type="entry name" value="NAD(P)-bd_dom_sf"/>
</dbReference>
<dbReference type="SUPFAM" id="SSF48179">
    <property type="entry name" value="6-phosphogluconate dehydrogenase C-terminal domain-like"/>
    <property type="match status" value="1"/>
</dbReference>
<dbReference type="EC" id="1.5.1.2" evidence="9 10"/>
<dbReference type="FunFam" id="3.40.50.720:FF:000190">
    <property type="entry name" value="Pyrroline-5-carboxylate reductase"/>
    <property type="match status" value="1"/>
</dbReference>
<evidence type="ECO:0000256" key="8">
    <source>
        <dbReference type="ARBA" id="ARBA00058118"/>
    </source>
</evidence>
<comment type="function">
    <text evidence="8 9">Catalyzes the reduction of 1-pyrroline-5-carboxylate (PCA) to L-proline.</text>
</comment>
<comment type="subcellular location">
    <subcellularLocation>
        <location evidence="1 9">Cytoplasm</location>
    </subcellularLocation>
</comment>
<comment type="catalytic activity">
    <reaction evidence="9">
        <text>L-proline + NAD(+) = (S)-1-pyrroline-5-carboxylate + NADH + 2 H(+)</text>
        <dbReference type="Rhea" id="RHEA:14105"/>
        <dbReference type="ChEBI" id="CHEBI:15378"/>
        <dbReference type="ChEBI" id="CHEBI:17388"/>
        <dbReference type="ChEBI" id="CHEBI:57540"/>
        <dbReference type="ChEBI" id="CHEBI:57945"/>
        <dbReference type="ChEBI" id="CHEBI:60039"/>
        <dbReference type="EC" id="1.5.1.2"/>
    </reaction>
</comment>
<dbReference type="PANTHER" id="PTHR11645">
    <property type="entry name" value="PYRROLINE-5-CARBOXYLATE REDUCTASE"/>
    <property type="match status" value="1"/>
</dbReference>
<evidence type="ECO:0000256" key="7">
    <source>
        <dbReference type="ARBA" id="ARBA00023002"/>
    </source>
</evidence>
<name>A0A388TC36_TERA1</name>
<dbReference type="HAMAP" id="MF_01925">
    <property type="entry name" value="P5C_reductase"/>
    <property type="match status" value="1"/>
</dbReference>
<keyword evidence="15" id="KW-1185">Reference proteome</keyword>
<evidence type="ECO:0000256" key="9">
    <source>
        <dbReference type="HAMAP-Rule" id="MF_01925"/>
    </source>
</evidence>
<dbReference type="Proteomes" id="UP000269352">
    <property type="component" value="Unassembled WGS sequence"/>
</dbReference>
<keyword evidence="7 9" id="KW-0560">Oxidoreductase</keyword>
<dbReference type="InterPro" id="IPR029036">
    <property type="entry name" value="P5CR_dimer"/>
</dbReference>
<comment type="pathway">
    <text evidence="9">Amino-acid biosynthesis; L-proline biosynthesis; L-proline from L-glutamate 5-semialdehyde: step 1/1.</text>
</comment>
<evidence type="ECO:0000256" key="4">
    <source>
        <dbReference type="ARBA" id="ARBA00022605"/>
    </source>
</evidence>
<dbReference type="PIRSF" id="PIRSF000193">
    <property type="entry name" value="Pyrrol-5-carb_rd"/>
    <property type="match status" value="1"/>
</dbReference>
<keyword evidence="6 9" id="KW-0521">NADP</keyword>
<dbReference type="Gene3D" id="3.40.50.720">
    <property type="entry name" value="NAD(P)-binding Rossmann-like Domain"/>
    <property type="match status" value="1"/>
</dbReference>
<proteinExistence type="inferred from homology"/>
<evidence type="ECO:0000256" key="1">
    <source>
        <dbReference type="ARBA" id="ARBA00004496"/>
    </source>
</evidence>
<comment type="catalytic activity">
    <reaction evidence="9">
        <text>L-proline + NADP(+) = (S)-1-pyrroline-5-carboxylate + NADPH + 2 H(+)</text>
        <dbReference type="Rhea" id="RHEA:14109"/>
        <dbReference type="ChEBI" id="CHEBI:15378"/>
        <dbReference type="ChEBI" id="CHEBI:17388"/>
        <dbReference type="ChEBI" id="CHEBI:57783"/>
        <dbReference type="ChEBI" id="CHEBI:58349"/>
        <dbReference type="ChEBI" id="CHEBI:60039"/>
        <dbReference type="EC" id="1.5.1.2"/>
    </reaction>
</comment>
<dbReference type="FunFam" id="1.10.3730.10:FF:000001">
    <property type="entry name" value="Pyrroline-5-carboxylate reductase"/>
    <property type="match status" value="1"/>
</dbReference>
<dbReference type="InterPro" id="IPR000304">
    <property type="entry name" value="Pyrroline-COOH_reductase"/>
</dbReference>
<keyword evidence="3 9" id="KW-0963">Cytoplasm</keyword>
<feature type="domain" description="Pyrroline-5-carboxylate reductase dimerisation" evidence="13">
    <location>
        <begin position="158"/>
        <end position="262"/>
    </location>
</feature>
<evidence type="ECO:0000259" key="13">
    <source>
        <dbReference type="Pfam" id="PF14748"/>
    </source>
</evidence>
<feature type="binding site" evidence="11">
    <location>
        <begin position="68"/>
        <end position="71"/>
    </location>
    <ligand>
        <name>NADP(+)</name>
        <dbReference type="ChEBI" id="CHEBI:58349"/>
    </ligand>
</feature>
<evidence type="ECO:0000313" key="15">
    <source>
        <dbReference type="Proteomes" id="UP000269352"/>
    </source>
</evidence>
<comment type="similarity">
    <text evidence="2 9">Belongs to the pyrroline-5-carboxylate reductase family.</text>
</comment>
<comment type="caution">
    <text evidence="14">The sequence shown here is derived from an EMBL/GenBank/DDBJ whole genome shotgun (WGS) entry which is preliminary data.</text>
</comment>
<evidence type="ECO:0000256" key="2">
    <source>
        <dbReference type="ARBA" id="ARBA00005525"/>
    </source>
</evidence>
<evidence type="ECO:0000256" key="11">
    <source>
        <dbReference type="PIRSR" id="PIRSR000193-1"/>
    </source>
</evidence>
<evidence type="ECO:0000256" key="6">
    <source>
        <dbReference type="ARBA" id="ARBA00022857"/>
    </source>
</evidence>
<keyword evidence="5 9" id="KW-0641">Proline biosynthesis</keyword>
<dbReference type="UniPathway" id="UPA00098">
    <property type="reaction ID" value="UER00361"/>
</dbReference>
<dbReference type="Pfam" id="PF03807">
    <property type="entry name" value="F420_oxidored"/>
    <property type="match status" value="1"/>
</dbReference>
<dbReference type="GO" id="GO:0055129">
    <property type="term" value="P:L-proline biosynthetic process"/>
    <property type="evidence" value="ECO:0007669"/>
    <property type="project" value="UniProtKB-UniRule"/>
</dbReference>
<dbReference type="AlphaFoldDB" id="A0A388TC36"/>
<dbReference type="NCBIfam" id="TIGR00112">
    <property type="entry name" value="proC"/>
    <property type="match status" value="1"/>
</dbReference>
<keyword evidence="4 9" id="KW-0028">Amino-acid biosynthesis</keyword>
<dbReference type="InterPro" id="IPR028939">
    <property type="entry name" value="P5C_Rdtase_cat_N"/>
</dbReference>
<dbReference type="Gene3D" id="1.10.3730.10">
    <property type="entry name" value="ProC C-terminal domain-like"/>
    <property type="match status" value="1"/>
</dbReference>
<dbReference type="GO" id="GO:0005737">
    <property type="term" value="C:cytoplasm"/>
    <property type="evidence" value="ECO:0007669"/>
    <property type="project" value="UniProtKB-SubCell"/>
</dbReference>
<feature type="binding site" evidence="11">
    <location>
        <position position="55"/>
    </location>
    <ligand>
        <name>NADPH</name>
        <dbReference type="ChEBI" id="CHEBI:57783"/>
    </ligand>
</feature>
<evidence type="ECO:0000259" key="12">
    <source>
        <dbReference type="Pfam" id="PF03807"/>
    </source>
</evidence>
<gene>
    <name evidence="9 14" type="primary">proC</name>
    <name evidence="14" type="ORF">NO1_1578</name>
</gene>
<sequence length="266" mass="27950">MKLALIGGGNMAAAILQGVLNSKLLTAAEIMVADVSADRLKYLAEKYKIQTTSNNVQALRAAENVLLAVKPQASAGVIDELQAVGRTEQLIITIAAGVPISRIDVKQNLKVARVMPNTPALVGQAASAVCFNERVSAADKEFVRKLLCSIGVMVEVAEKDLNAVTGLSGSGPAFVFRLMDYFIQAGVQLGLSADQARTLTYQTFLGSALLAGESGRPLEELIAQVTSPGGTTQAGREILENSAAGQILTDTLVRAKERADELAKGK</sequence>
<organism evidence="14 15">
    <name type="scientific">Termititenax aidoneus</name>
    <dbReference type="NCBI Taxonomy" id="2218524"/>
    <lineage>
        <taxon>Bacteria</taxon>
        <taxon>Bacillati</taxon>
        <taxon>Candidatus Margulisiibacteriota</taxon>
        <taxon>Candidatus Termititenacia</taxon>
        <taxon>Candidatus Termititenacales</taxon>
        <taxon>Candidatus Termititenacaceae</taxon>
        <taxon>Candidatus Termititenax</taxon>
    </lineage>
</organism>
<reference evidence="14 15" key="1">
    <citation type="journal article" date="2019" name="ISME J.">
        <title>Genome analyses of uncultured TG2/ZB3 bacteria in 'Margulisbacteria' specifically attached to ectosymbiotic spirochetes of protists in the termite gut.</title>
        <authorList>
            <person name="Utami Y.D."/>
            <person name="Kuwahara H."/>
            <person name="Igai K."/>
            <person name="Murakami T."/>
            <person name="Sugaya K."/>
            <person name="Morikawa T."/>
            <person name="Nagura Y."/>
            <person name="Yuki M."/>
            <person name="Deevong P."/>
            <person name="Inoue T."/>
            <person name="Kihara K."/>
            <person name="Lo N."/>
            <person name="Yamada A."/>
            <person name="Ohkuma M."/>
            <person name="Hongoh Y."/>
        </authorList>
    </citation>
    <scope>NUCLEOTIDE SEQUENCE [LARGE SCALE GENOMIC DNA]</scope>
    <source>
        <strain evidence="14">NkOx7-01</strain>
    </source>
</reference>
<evidence type="ECO:0000256" key="10">
    <source>
        <dbReference type="NCBIfam" id="TIGR00112"/>
    </source>
</evidence>
<dbReference type="EMBL" id="BGZN01000044">
    <property type="protein sequence ID" value="GBR74393.1"/>
    <property type="molecule type" value="Genomic_DNA"/>
</dbReference>
<dbReference type="Pfam" id="PF14748">
    <property type="entry name" value="P5CR_dimer"/>
    <property type="match status" value="1"/>
</dbReference>
<accession>A0A388TC36</accession>
<evidence type="ECO:0000256" key="3">
    <source>
        <dbReference type="ARBA" id="ARBA00022490"/>
    </source>
</evidence>
<protein>
    <recommendedName>
        <fullName evidence="9 10">Pyrroline-5-carboxylate reductase</fullName>
        <shortName evidence="9">P5C reductase</shortName>
        <shortName evidence="9">P5CR</shortName>
        <ecNumber evidence="9 10">1.5.1.2</ecNumber>
    </recommendedName>
    <alternativeName>
        <fullName evidence="9">PCA reductase</fullName>
    </alternativeName>
</protein>
<evidence type="ECO:0000256" key="5">
    <source>
        <dbReference type="ARBA" id="ARBA00022650"/>
    </source>
</evidence>
<dbReference type="SUPFAM" id="SSF51735">
    <property type="entry name" value="NAD(P)-binding Rossmann-fold domains"/>
    <property type="match status" value="1"/>
</dbReference>
<dbReference type="InterPro" id="IPR008927">
    <property type="entry name" value="6-PGluconate_DH-like_C_sf"/>
</dbReference>